<dbReference type="PROSITE" id="PS01186">
    <property type="entry name" value="EGF_2"/>
    <property type="match status" value="1"/>
</dbReference>
<dbReference type="Gene3D" id="2.10.25.10">
    <property type="entry name" value="Laminin"/>
    <property type="match status" value="1"/>
</dbReference>
<accession>A0A8S2RQT4</accession>
<gene>
    <name evidence="3" type="ORF">SMN809_LOCUS21006</name>
</gene>
<feature type="disulfide bond" evidence="1">
    <location>
        <begin position="68"/>
        <end position="77"/>
    </location>
</feature>
<feature type="disulfide bond" evidence="1">
    <location>
        <begin position="46"/>
        <end position="56"/>
    </location>
</feature>
<reference evidence="3" key="1">
    <citation type="submission" date="2021-02" db="EMBL/GenBank/DDBJ databases">
        <authorList>
            <person name="Nowell W R."/>
        </authorList>
    </citation>
    <scope>NUCLEOTIDE SEQUENCE</scope>
</reference>
<dbReference type="PROSITE" id="PS50026">
    <property type="entry name" value="EGF_3"/>
    <property type="match status" value="1"/>
</dbReference>
<comment type="caution">
    <text evidence="3">The sequence shown here is derived from an EMBL/GenBank/DDBJ whole genome shotgun (WGS) entry which is preliminary data.</text>
</comment>
<protein>
    <recommendedName>
        <fullName evidence="2">EGF-like domain-containing protein</fullName>
    </recommendedName>
</protein>
<comment type="caution">
    <text evidence="1">Lacks conserved residue(s) required for the propagation of feature annotation.</text>
</comment>
<sequence length="91" mass="9705">NPCIGFCRNNGTCSVSCTDASCSLPTCNCAHNYTGTQCEIIGNNACQSNSCAYGNCTTTTNGTFQCQCNYGYFGNRCELSKTNKNPVKIIS</sequence>
<name>A0A8S2RQT4_9BILA</name>
<keyword evidence="1" id="KW-0245">EGF-like domain</keyword>
<organism evidence="3 4">
    <name type="scientific">Rotaria magnacalcarata</name>
    <dbReference type="NCBI Taxonomy" id="392030"/>
    <lineage>
        <taxon>Eukaryota</taxon>
        <taxon>Metazoa</taxon>
        <taxon>Spiralia</taxon>
        <taxon>Gnathifera</taxon>
        <taxon>Rotifera</taxon>
        <taxon>Eurotatoria</taxon>
        <taxon>Bdelloidea</taxon>
        <taxon>Philodinida</taxon>
        <taxon>Philodinidae</taxon>
        <taxon>Rotaria</taxon>
    </lineage>
</organism>
<feature type="non-terminal residue" evidence="3">
    <location>
        <position position="1"/>
    </location>
</feature>
<keyword evidence="1" id="KW-1015">Disulfide bond</keyword>
<dbReference type="Proteomes" id="UP000676336">
    <property type="component" value="Unassembled WGS sequence"/>
</dbReference>
<evidence type="ECO:0000313" key="4">
    <source>
        <dbReference type="Proteomes" id="UP000676336"/>
    </source>
</evidence>
<dbReference type="SUPFAM" id="SSF57196">
    <property type="entry name" value="EGF/Laminin"/>
    <property type="match status" value="1"/>
</dbReference>
<evidence type="ECO:0000256" key="1">
    <source>
        <dbReference type="PROSITE-ProRule" id="PRU00076"/>
    </source>
</evidence>
<evidence type="ECO:0000259" key="2">
    <source>
        <dbReference type="PROSITE" id="PS50026"/>
    </source>
</evidence>
<feature type="domain" description="EGF-like" evidence="2">
    <location>
        <begin position="42"/>
        <end position="78"/>
    </location>
</feature>
<dbReference type="PROSITE" id="PS00022">
    <property type="entry name" value="EGF_1"/>
    <property type="match status" value="2"/>
</dbReference>
<dbReference type="SMART" id="SM00181">
    <property type="entry name" value="EGF"/>
    <property type="match status" value="2"/>
</dbReference>
<dbReference type="EMBL" id="CAJOBI010015083">
    <property type="protein sequence ID" value="CAF4180740.1"/>
    <property type="molecule type" value="Genomic_DNA"/>
</dbReference>
<dbReference type="InterPro" id="IPR000742">
    <property type="entry name" value="EGF"/>
</dbReference>
<dbReference type="AlphaFoldDB" id="A0A8S2RQT4"/>
<proteinExistence type="predicted"/>
<evidence type="ECO:0000313" key="3">
    <source>
        <dbReference type="EMBL" id="CAF4180740.1"/>
    </source>
</evidence>